<reference evidence="1" key="4">
    <citation type="submission" date="2025-08" db="UniProtKB">
        <authorList>
            <consortium name="Ensembl"/>
        </authorList>
    </citation>
    <scope>IDENTIFICATION</scope>
</reference>
<reference evidence="1 2" key="1">
    <citation type="journal article" date="2001" name="Nature">
        <title>Initial sequencing and analysis of the human genome.</title>
        <authorList>
            <consortium name="International Human Genome Sequencing Consortium"/>
            <person name="Lander E.S."/>
            <person name="Linton L.M."/>
            <person name="Birren B."/>
            <person name="Nusbaum C."/>
            <person name="Zody M.C."/>
            <person name="Baldwin J."/>
            <person name="Devon K."/>
            <person name="Dewar K."/>
            <person name="Doyle M."/>
            <person name="FitzHugh W."/>
            <person name="Funke R."/>
            <person name="Gage D."/>
            <person name="Harris K."/>
            <person name="Heaford A."/>
            <person name="Howland J."/>
            <person name="Kann L."/>
            <person name="Lehoczky J."/>
            <person name="LeVine R."/>
            <person name="McEwan P."/>
            <person name="McKernan K."/>
            <person name="Meldrim J."/>
            <person name="Mesirov J.P."/>
            <person name="Miranda C."/>
            <person name="Morris W."/>
            <person name="Naylor J."/>
            <person name="Raymond C."/>
            <person name="Rosetti M."/>
            <person name="Santos R."/>
            <person name="Sheridan A."/>
            <person name="Sougnez C."/>
            <person name="Stange-Thomann N."/>
            <person name="Stojanovic N."/>
            <person name="Subramanian A."/>
            <person name="Wyman D."/>
            <person name="Rogers J."/>
            <person name="Sulston J."/>
            <person name="Ainscough R."/>
            <person name="Beck S."/>
            <person name="Bentley D."/>
            <person name="Burton J."/>
            <person name="Clee C."/>
            <person name="Carter N."/>
            <person name="Coulson A."/>
            <person name="Deadman R."/>
            <person name="Deloukas P."/>
            <person name="Dunham A."/>
            <person name="Dunham I."/>
            <person name="Durbin R."/>
            <person name="French L."/>
            <person name="Grafham D."/>
            <person name="Gregory S."/>
            <person name="Hubbard T."/>
            <person name="Humphray S."/>
            <person name="Hunt A."/>
            <person name="Jones M."/>
            <person name="Lloyd C."/>
            <person name="McMurray A."/>
            <person name="Matthews L."/>
            <person name="Mercer S."/>
            <person name="Milne S."/>
            <person name="Mullikin J.C."/>
            <person name="Mungall A."/>
            <person name="Plumb R."/>
            <person name="Ross M."/>
            <person name="Shownkeen R."/>
            <person name="Sims S."/>
            <person name="Waterston R.H."/>
            <person name="Wilson R.K."/>
            <person name="Hillier L.W."/>
            <person name="McPherson J.D."/>
            <person name="Marra M.A."/>
            <person name="Mardis E.R."/>
            <person name="Fulton L.A."/>
            <person name="Chinwalla A.T."/>
            <person name="Pepin K.H."/>
            <person name="Gish W.R."/>
            <person name="Chissoe S.L."/>
            <person name="Wendl M.C."/>
            <person name="Delehaunty K.D."/>
            <person name="Miner T.L."/>
            <person name="Delehaunty A."/>
            <person name="Kramer J.B."/>
            <person name="Cook L.L."/>
            <person name="Fulton R.S."/>
            <person name="Johnson D.L."/>
            <person name="Minx P.J."/>
            <person name="Clifton S.W."/>
            <person name="Hawkins T."/>
            <person name="Branscomb E."/>
            <person name="Predki P."/>
            <person name="Richardson P."/>
            <person name="Wenning S."/>
            <person name="Slezak T."/>
            <person name="Doggett N."/>
            <person name="Cheng J.F."/>
            <person name="Olsen A."/>
            <person name="Lucas S."/>
            <person name="Elkin C."/>
            <person name="Uberbacher E."/>
            <person name="Frazier M."/>
            <person name="Gibbs R.A."/>
            <person name="Muzny D.M."/>
            <person name="Scherer S.E."/>
            <person name="Bouck J.B."/>
            <person name="Sodergren E.J."/>
            <person name="Worley K.C."/>
            <person name="Rives C.M."/>
            <person name="Gorrell J.H."/>
            <person name="Metzker M.L."/>
            <person name="Naylor S.L."/>
            <person name="Kucherlapati R.S."/>
            <person name="Nelson D.L."/>
            <person name="Weinstock G.M."/>
            <person name="Sakaki Y."/>
            <person name="Fujiyama A."/>
            <person name="Hattori M."/>
            <person name="Yada T."/>
            <person name="Toyoda A."/>
            <person name="Itoh T."/>
            <person name="Kawagoe C."/>
            <person name="Watanabe H."/>
            <person name="Totoki Y."/>
            <person name="Taylor T."/>
            <person name="Weissenbach J."/>
            <person name="Heilig R."/>
            <person name="Saurin W."/>
            <person name="Artiguenave F."/>
            <person name="Brottier P."/>
            <person name="Bruls T."/>
            <person name="Pelletier E."/>
            <person name="Robert C."/>
            <person name="Wincker P."/>
            <person name="Smith D.R."/>
            <person name="Doucette-Stamm L."/>
            <person name="Rubenfield M."/>
            <person name="Weinstock K."/>
            <person name="Lee H.M."/>
            <person name="Dubois J."/>
            <person name="Rosenthal A."/>
            <person name="Platzer M."/>
            <person name="Nyakatura G."/>
            <person name="Taudien S."/>
            <person name="Rump A."/>
            <person name="Yang H."/>
            <person name="Yu J."/>
            <person name="Wang J."/>
            <person name="Huang G."/>
            <person name="Gu J."/>
            <person name="Hood L."/>
            <person name="Rowen L."/>
            <person name="Madan A."/>
            <person name="Qin S."/>
            <person name="Davis R.W."/>
            <person name="Federspiel N.A."/>
            <person name="Abola A.P."/>
            <person name="Proctor M.J."/>
            <person name="Myers R.M."/>
            <person name="Schmutz J."/>
            <person name="Dickson M."/>
            <person name="Grimwood J."/>
            <person name="Cox D.R."/>
            <person name="Olson M.V."/>
            <person name="Kaul R."/>
            <person name="Raymond C."/>
            <person name="Shimizu N."/>
            <person name="Kawasaki K."/>
            <person name="Minoshima S."/>
            <person name="Evans G.A."/>
            <person name="Athanasiou M."/>
            <person name="Schultz R."/>
            <person name="Roe B.A."/>
            <person name="Chen F."/>
            <person name="Pan H."/>
            <person name="Ramser J."/>
            <person name="Lehrach H."/>
            <person name="Reinhardt R."/>
            <person name="McCombie W.R."/>
            <person name="de la Bastide M."/>
            <person name="Dedhia N."/>
            <person name="Blocker H."/>
            <person name="Hornischer K."/>
            <person name="Nordsiek G."/>
            <person name="Agarwala R."/>
            <person name="Aravind L."/>
            <person name="Bailey J.A."/>
            <person name="Bateman A."/>
            <person name="Batzoglou S."/>
            <person name="Birney E."/>
            <person name="Bork P."/>
            <person name="Brown D.G."/>
            <person name="Burge C.B."/>
            <person name="Cerutti L."/>
            <person name="Chen H.C."/>
            <person name="Church D."/>
            <person name="Clamp M."/>
            <person name="Copley R.R."/>
            <person name="Doerks T."/>
            <person name="Eddy S.R."/>
            <person name="Eichler E.E."/>
            <person name="Furey T.S."/>
            <person name="Galagan J."/>
            <person name="Gilbert J.G."/>
            <person name="Harmon C."/>
            <person name="Hayashizaki Y."/>
            <person name="Haussler D."/>
            <person name="Hermjakob H."/>
            <person name="Hokamp K."/>
            <person name="Jang W."/>
            <person name="Johnson L.S."/>
            <person name="Jones T.A."/>
            <person name="Kasif S."/>
            <person name="Kaspryzk A."/>
            <person name="Kennedy S."/>
            <person name="Kent W.J."/>
            <person name="Kitts P."/>
            <person name="Koonin E.V."/>
            <person name="Korf I."/>
            <person name="Kulp D."/>
            <person name="Lancet D."/>
            <person name="Lowe T.M."/>
            <person name="McLysaght A."/>
            <person name="Mikkelsen T."/>
            <person name="Moran J.V."/>
            <person name="Mulder N."/>
            <person name="Pollara V.J."/>
            <person name="Ponting C.P."/>
            <person name="Schuler G."/>
            <person name="Schultz J."/>
            <person name="Slater G."/>
            <person name="Smit A.F."/>
            <person name="Stupka E."/>
            <person name="Szustakowski J."/>
            <person name="Thierry-Mieg D."/>
            <person name="Thierry-Mieg J."/>
            <person name="Wagner L."/>
            <person name="Wallis J."/>
            <person name="Wheeler R."/>
            <person name="Williams A."/>
            <person name="Wolf Y.I."/>
            <person name="Wolfe K.H."/>
            <person name="Yang S.P."/>
            <person name="Yeh R.F."/>
            <person name="Collins F."/>
            <person name="Guyer M.S."/>
            <person name="Peterson J."/>
            <person name="Felsenfeld A."/>
            <person name="Wetterstrand K.A."/>
            <person name="Patrinos A."/>
            <person name="Morgan M.J."/>
            <person name="de Jong P."/>
            <person name="Catanese J.J."/>
            <person name="Osoegawa K."/>
            <person name="Shizuya H."/>
            <person name="Choi S."/>
            <person name="Chen Y.J."/>
        </authorList>
    </citation>
    <scope>NUCLEOTIDE SEQUENCE [LARGE SCALE GENOMIC DNA]</scope>
</reference>
<dbReference type="Bgee" id="ENSG00000198208">
    <property type="expression patterns" value="Expressed in right hemisphere of cerebellum and 115 other cell types or tissues"/>
</dbReference>
<dbReference type="Proteomes" id="UP000005640">
    <property type="component" value="Chromosome 14"/>
</dbReference>
<dbReference type="Ensembl" id="ENST00000556776.1">
    <property type="protein sequence ID" value="ENSP00000451338.1"/>
    <property type="gene ID" value="ENSG00000198208.12"/>
</dbReference>
<dbReference type="OrthoDB" id="1278353at2759"/>
<proteinExistence type="predicted"/>
<reference evidence="1 2" key="3">
    <citation type="journal article" date="2004" name="Nature">
        <title>Finishing the euchromatic sequence of the human genome.</title>
        <authorList>
            <consortium name="International Human Genome Sequencing Consortium"/>
        </authorList>
    </citation>
    <scope>NUCLEOTIDE SEQUENCE [LARGE SCALE GENOMIC DNA]</scope>
</reference>
<reference evidence="1 2" key="2">
    <citation type="journal article" date="2003" name="Nature">
        <title>The DNA sequence and analysis of human chromosome 14.</title>
        <authorList>
            <person name="Heilig R."/>
            <person name="Eckenberg R."/>
            <person name="Petit J.L."/>
            <person name="Fonknechten N."/>
            <person name="Da Silva C."/>
            <person name="Cattolico L."/>
            <person name="Levy M."/>
            <person name="Barbe V."/>
            <person name="de Berardinis V."/>
            <person name="Ureta-Vidal A."/>
            <person name="Pelletier E."/>
            <person name="Vico V."/>
            <person name="Anthouard V."/>
            <person name="Rowen L."/>
            <person name="Madan A."/>
            <person name="Qin S."/>
            <person name="Sun H."/>
            <person name="Du H."/>
            <person name="Pepin K."/>
            <person name="Artiguenave F."/>
            <person name="Robert C."/>
            <person name="Cruaud C."/>
            <person name="Bruls T."/>
            <person name="Jaillon O."/>
            <person name="Friedlander L."/>
            <person name="Samson G."/>
            <person name="Brottier P."/>
            <person name="Cure S."/>
            <person name="Segurens B."/>
            <person name="Aniere F."/>
            <person name="Samain S."/>
            <person name="Crespeau H."/>
            <person name="Abbasi N."/>
            <person name="Aiach N."/>
            <person name="Boscus D."/>
            <person name="Dickhoff R."/>
            <person name="Dors M."/>
            <person name="Dubois I."/>
            <person name="Friedman C."/>
            <person name="Gouyvenoux M."/>
            <person name="James R."/>
            <person name="Madan A."/>
            <person name="Mairey-Estrada B."/>
            <person name="Mangenot S."/>
            <person name="Martins N."/>
            <person name="Menard M."/>
            <person name="Oztas S."/>
            <person name="Ratcliffe A."/>
            <person name="Shaffer T."/>
            <person name="Trask B."/>
            <person name="Vacherie B."/>
            <person name="Bellemere C."/>
            <person name="Belser C."/>
            <person name="Besnard-Gonnet M."/>
            <person name="Bartol-Mavel D."/>
            <person name="Boutard M."/>
            <person name="Briez-Silla S."/>
            <person name="Combette S."/>
            <person name="Dufosse-Laurent V."/>
            <person name="Ferron C."/>
            <person name="Lechaplais C."/>
            <person name="Louesse C."/>
            <person name="Muselet D."/>
            <person name="Magdelenat G."/>
            <person name="Pateau E."/>
            <person name="Petit E."/>
            <person name="Sirvain-Trukniewicz P."/>
            <person name="Trybou A."/>
            <person name="Vega-Czarny N."/>
            <person name="Bataille E."/>
            <person name="Bluet E."/>
            <person name="Bordelais I."/>
            <person name="Dubois M."/>
            <person name="Dumont C."/>
            <person name="Guerin T."/>
            <person name="Haffray S."/>
            <person name="Hammadi R."/>
            <person name="Muanga J."/>
            <person name="Pellouin V."/>
            <person name="Robert D."/>
            <person name="Wunderle E."/>
            <person name="Gauguet G."/>
            <person name="Roy A."/>
            <person name="Sainte-Marthe L."/>
            <person name="Verdier J."/>
            <person name="Verdier-Discala C."/>
            <person name="Hillier L."/>
            <person name="Fulton L."/>
            <person name="McPherson J."/>
            <person name="Matsuda F."/>
            <person name="Wilson R."/>
            <person name="Scarpelli C."/>
            <person name="Gyapay G."/>
            <person name="Wincker P."/>
            <person name="Saurin W."/>
            <person name="Quetier F."/>
            <person name="Waterston R."/>
            <person name="Hood L."/>
            <person name="Weissenbach J."/>
        </authorList>
    </citation>
    <scope>NUCLEOTIDE SEQUENCE [LARGE SCALE GENOMIC DNA]</scope>
</reference>
<accession>A0A0G2JL89</accession>
<keyword evidence="2" id="KW-1185">Reference proteome</keyword>
<dbReference type="EMBL" id="AC006530">
    <property type="status" value="NOT_ANNOTATED_CDS"/>
    <property type="molecule type" value="Genomic_DNA"/>
</dbReference>
<dbReference type="Ensembl" id="ENST00000556776.1">
    <property type="protein sequence ID" value="ENSP00000451338.1"/>
    <property type="gene ID" value="ENSG00000198208.13"/>
</dbReference>
<dbReference type="GeneTree" id="ENSGT00940000159815"/>
<reference evidence="1" key="5">
    <citation type="submission" date="2025-09" db="UniProtKB">
        <authorList>
            <consortium name="Ensembl"/>
        </authorList>
    </citation>
    <scope>IDENTIFICATION</scope>
</reference>
<feature type="non-terminal residue" evidence="1">
    <location>
        <position position="8"/>
    </location>
</feature>
<protein>
    <submittedName>
        <fullName evidence="1">Ribosomal protein S6 kinase like 1</fullName>
    </submittedName>
</protein>
<dbReference type="HGNC" id="HGNC:20222">
    <property type="gene designation" value="RPS6KL1"/>
</dbReference>
<dbReference type="ExpressionAtlas" id="A0A0G2JL89">
    <property type="expression patterns" value="baseline and differential"/>
</dbReference>
<name>A0A0G2JL89_HUMAN</name>
<evidence type="ECO:0000313" key="2">
    <source>
        <dbReference type="Proteomes" id="UP000005640"/>
    </source>
</evidence>
<dbReference type="VEuPathDB" id="HostDB:ENSG00000198208"/>
<sequence>MSLVACEC</sequence>
<organism evidence="1 2">
    <name type="scientific">Homo sapiens</name>
    <name type="common">Human</name>
    <dbReference type="NCBI Taxonomy" id="9606"/>
    <lineage>
        <taxon>Eukaryota</taxon>
        <taxon>Metazoa</taxon>
        <taxon>Chordata</taxon>
        <taxon>Craniata</taxon>
        <taxon>Vertebrata</taxon>
        <taxon>Euteleostomi</taxon>
        <taxon>Mammalia</taxon>
        <taxon>Eutheria</taxon>
        <taxon>Euarchontoglires</taxon>
        <taxon>Primates</taxon>
        <taxon>Haplorrhini</taxon>
        <taxon>Catarrhini</taxon>
        <taxon>Hominidae</taxon>
        <taxon>Homo</taxon>
    </lineage>
</organism>
<dbReference type="OpenTargets" id="ENSG00000198208"/>
<gene>
    <name evidence="1" type="primary">RPS6KL1</name>
</gene>
<dbReference type="Antibodypedia" id="25730">
    <property type="antibodies" value="183 antibodies from 29 providers"/>
</dbReference>
<evidence type="ECO:0000313" key="1">
    <source>
        <dbReference type="Ensembl" id="ENSP00000451338.1"/>
    </source>
</evidence>